<protein>
    <submittedName>
        <fullName evidence="2">Uncharacterized protein</fullName>
    </submittedName>
</protein>
<dbReference type="RefSeq" id="WP_045924785.1">
    <property type="nucleotide sequence ID" value="NZ_CP132384.1"/>
</dbReference>
<name>A0A0F4KV26_9BIFI</name>
<dbReference type="OrthoDB" id="3231851at2"/>
<keyword evidence="1" id="KW-0472">Membrane</keyword>
<reference evidence="2 3" key="1">
    <citation type="submission" date="2014-12" db="EMBL/GenBank/DDBJ databases">
        <title>Comparative genomics of the lactic acid bacteria isolated from the honey bee gut.</title>
        <authorList>
            <person name="Ellegaard K.M."/>
            <person name="Tamarit D."/>
            <person name="Javelind E."/>
            <person name="Olofsson T."/>
            <person name="Andersson S.G."/>
            <person name="Vasquez A."/>
        </authorList>
    </citation>
    <scope>NUCLEOTIDE SEQUENCE [LARGE SCALE GENOMIC DNA]</scope>
    <source>
        <strain evidence="2 3">Bin2</strain>
    </source>
</reference>
<dbReference type="EMBL" id="JWME01000011">
    <property type="protein sequence ID" value="KJY49908.1"/>
    <property type="molecule type" value="Genomic_DNA"/>
</dbReference>
<proteinExistence type="predicted"/>
<comment type="caution">
    <text evidence="2">The sequence shown here is derived from an EMBL/GenBank/DDBJ whole genome shotgun (WGS) entry which is preliminary data.</text>
</comment>
<feature type="transmembrane region" description="Helical" evidence="1">
    <location>
        <begin position="84"/>
        <end position="102"/>
    </location>
</feature>
<keyword evidence="1" id="KW-0812">Transmembrane</keyword>
<feature type="transmembrane region" description="Helical" evidence="1">
    <location>
        <begin position="122"/>
        <end position="142"/>
    </location>
</feature>
<dbReference type="AlphaFoldDB" id="A0A0F4KV26"/>
<dbReference type="PATRIC" id="fig|1684.4.peg.1312"/>
<dbReference type="Proteomes" id="UP000033648">
    <property type="component" value="Unassembled WGS sequence"/>
</dbReference>
<keyword evidence="1" id="KW-1133">Transmembrane helix</keyword>
<feature type="transmembrane region" description="Helical" evidence="1">
    <location>
        <begin position="6"/>
        <end position="25"/>
    </location>
</feature>
<evidence type="ECO:0000313" key="2">
    <source>
        <dbReference type="EMBL" id="KJY49908.1"/>
    </source>
</evidence>
<accession>A0A0F4KV26</accession>
<evidence type="ECO:0000256" key="1">
    <source>
        <dbReference type="SAM" id="Phobius"/>
    </source>
</evidence>
<gene>
    <name evidence="2" type="ORF">JF69_12210</name>
</gene>
<evidence type="ECO:0000313" key="3">
    <source>
        <dbReference type="Proteomes" id="UP000033648"/>
    </source>
</evidence>
<sequence>MDQFIAIVSLIGDWLLFTFPLFQGLMELQEYQELLDDFDQLSKNWDEVSPWWWLAPIVKIHLERKRGHEILRQATRTRSERRRALSFLDQATAWYFVSVAGWLKMISSSYELLETYDAEENIWLLVLLVFLLTSGGLFNAYYRIDRKRIGQKEKELKPDSEVAND</sequence>
<organism evidence="2 3">
    <name type="scientific">Bifidobacterium asteroides</name>
    <dbReference type="NCBI Taxonomy" id="1684"/>
    <lineage>
        <taxon>Bacteria</taxon>
        <taxon>Bacillati</taxon>
        <taxon>Actinomycetota</taxon>
        <taxon>Actinomycetes</taxon>
        <taxon>Bifidobacteriales</taxon>
        <taxon>Bifidobacteriaceae</taxon>
        <taxon>Bifidobacterium</taxon>
    </lineage>
</organism>